<dbReference type="InterPro" id="IPR009006">
    <property type="entry name" value="Ala_racemase/Decarboxylase_C"/>
</dbReference>
<dbReference type="Proteomes" id="UP001243757">
    <property type="component" value="Unassembled WGS sequence"/>
</dbReference>
<evidence type="ECO:0000256" key="7">
    <source>
        <dbReference type="ARBA" id="ARBA00049127"/>
    </source>
</evidence>
<evidence type="ECO:0000256" key="2">
    <source>
        <dbReference type="ARBA" id="ARBA00008872"/>
    </source>
</evidence>
<dbReference type="InterPro" id="IPR022644">
    <property type="entry name" value="De-COase2_N"/>
</dbReference>
<dbReference type="SUPFAM" id="SSF50621">
    <property type="entry name" value="Alanine racemase C-terminal domain-like"/>
    <property type="match status" value="1"/>
</dbReference>
<evidence type="ECO:0000313" key="9">
    <source>
        <dbReference type="EMBL" id="MDK3020001.1"/>
    </source>
</evidence>
<evidence type="ECO:0000256" key="6">
    <source>
        <dbReference type="ARBA" id="ARBA00034138"/>
    </source>
</evidence>
<dbReference type="EMBL" id="JASNJD010000020">
    <property type="protein sequence ID" value="MDK3020001.1"/>
    <property type="molecule type" value="Genomic_DNA"/>
</dbReference>
<sequence>MRGHPVKHLATPWVEPETYLTRMRPDHPVLFLSPDELQSTARRFQEGFPGLVTYAVKANERSEVLSNLDAAGIAGFDVSSPSEMRAVRAINTAAVLHYNNPVRSPAEVTAGIEMRAASWSVDELSELRKLEEVPRSTEVAVQFALPVGGAAYDFGERSGASPARAAELLAVVAASGWRPALCFHPGTQCEDPQAWVRYIEVAAQIAEQAGVRIARLNVGGGFAAHRSGRAPDLQAVFDAIGAATARAFGDAAPALICEPGRAMVAEAFTLATRIKGMRDDGRVVFLNDGIYGGLIDLRDMGLPERVRVLSPEGTPRQGLRVPRCVFGPTCDSLDRLPEGLLLPSDAMPGDYVLFDAMGAYSIAMSTGFNGYGLRHVVTVLGLGGLSGQAD</sequence>
<evidence type="ECO:0000256" key="1">
    <source>
        <dbReference type="ARBA" id="ARBA00001933"/>
    </source>
</evidence>
<organism evidence="9 10">
    <name type="scientific">Pseudodonghicola flavimaris</name>
    <dbReference type="NCBI Taxonomy" id="3050036"/>
    <lineage>
        <taxon>Bacteria</taxon>
        <taxon>Pseudomonadati</taxon>
        <taxon>Pseudomonadota</taxon>
        <taxon>Alphaproteobacteria</taxon>
        <taxon>Rhodobacterales</taxon>
        <taxon>Paracoccaceae</taxon>
        <taxon>Pseudodonghicola</taxon>
    </lineage>
</organism>
<keyword evidence="10" id="KW-1185">Reference proteome</keyword>
<dbReference type="InterPro" id="IPR000183">
    <property type="entry name" value="Orn/DAP/Arg_de-COase"/>
</dbReference>
<dbReference type="PANTHER" id="PTHR11482:SF6">
    <property type="entry name" value="ORNITHINE DECARBOXYLASE 1-RELATED"/>
    <property type="match status" value="1"/>
</dbReference>
<dbReference type="PRINTS" id="PR01182">
    <property type="entry name" value="ORNDCRBXLASE"/>
</dbReference>
<comment type="pathway">
    <text evidence="5">Amine and polyamine biosynthesis; putrescine biosynthesis via L-ornithine pathway; putrescine from L-ornithine: step 1/1.</text>
</comment>
<dbReference type="InterPro" id="IPR002433">
    <property type="entry name" value="Orn_de-COase"/>
</dbReference>
<evidence type="ECO:0000256" key="4">
    <source>
        <dbReference type="ARBA" id="ARBA00023239"/>
    </source>
</evidence>
<protein>
    <recommendedName>
        <fullName evidence="6">ornithine decarboxylase</fullName>
        <ecNumber evidence="6">4.1.1.17</ecNumber>
    </recommendedName>
</protein>
<dbReference type="GO" id="GO:0008784">
    <property type="term" value="F:alanine racemase activity"/>
    <property type="evidence" value="ECO:0007669"/>
    <property type="project" value="UniProtKB-EC"/>
</dbReference>
<feature type="domain" description="Orn/DAP/Arg decarboxylase 2 N-terminal" evidence="8">
    <location>
        <begin position="37"/>
        <end position="265"/>
    </location>
</feature>
<dbReference type="InterPro" id="IPR022653">
    <property type="entry name" value="De-COase2_pyr-phos_BS"/>
</dbReference>
<comment type="caution">
    <text evidence="9">The sequence shown here is derived from an EMBL/GenBank/DDBJ whole genome shotgun (WGS) entry which is preliminary data.</text>
</comment>
<dbReference type="RefSeq" id="WP_284482770.1">
    <property type="nucleotide sequence ID" value="NZ_JASNJD010000020.1"/>
</dbReference>
<comment type="similarity">
    <text evidence="2">Belongs to the Orn/Lys/Arg decarboxylase class-II family.</text>
</comment>
<comment type="cofactor">
    <cofactor evidence="1">
        <name>pyridoxal 5'-phosphate</name>
        <dbReference type="ChEBI" id="CHEBI:597326"/>
    </cofactor>
</comment>
<keyword evidence="4" id="KW-0456">Lyase</keyword>
<reference evidence="9 10" key="1">
    <citation type="submission" date="2023-05" db="EMBL/GenBank/DDBJ databases">
        <title>Pseudodonghicola sp. nov.</title>
        <authorList>
            <person name="Huang J."/>
        </authorList>
    </citation>
    <scope>NUCLEOTIDE SEQUENCE [LARGE SCALE GENOMIC DNA]</scope>
    <source>
        <strain evidence="9 10">IC7</strain>
    </source>
</reference>
<accession>A0ABT7F5W5</accession>
<dbReference type="PANTHER" id="PTHR11482">
    <property type="entry name" value="ARGININE/DIAMINOPIMELATE/ORNITHINE DECARBOXYLASE"/>
    <property type="match status" value="1"/>
</dbReference>
<evidence type="ECO:0000259" key="8">
    <source>
        <dbReference type="Pfam" id="PF02784"/>
    </source>
</evidence>
<proteinExistence type="inferred from homology"/>
<comment type="catalytic activity">
    <reaction evidence="7">
        <text>L-ornithine + H(+) = putrescine + CO2</text>
        <dbReference type="Rhea" id="RHEA:22964"/>
        <dbReference type="ChEBI" id="CHEBI:15378"/>
        <dbReference type="ChEBI" id="CHEBI:16526"/>
        <dbReference type="ChEBI" id="CHEBI:46911"/>
        <dbReference type="ChEBI" id="CHEBI:326268"/>
        <dbReference type="EC" id="4.1.1.17"/>
    </reaction>
</comment>
<dbReference type="Gene3D" id="2.40.37.10">
    <property type="entry name" value="Lyase, Ornithine Decarboxylase, Chain A, domain 1"/>
    <property type="match status" value="1"/>
</dbReference>
<keyword evidence="9" id="KW-0413">Isomerase</keyword>
<gene>
    <name evidence="9" type="ORF">QO033_20150</name>
</gene>
<dbReference type="PRINTS" id="PR01179">
    <property type="entry name" value="ODADCRBXLASE"/>
</dbReference>
<evidence type="ECO:0000256" key="5">
    <source>
        <dbReference type="ARBA" id="ARBA00034115"/>
    </source>
</evidence>
<dbReference type="Gene3D" id="3.20.20.10">
    <property type="entry name" value="Alanine racemase"/>
    <property type="match status" value="1"/>
</dbReference>
<dbReference type="PROSITE" id="PS00878">
    <property type="entry name" value="ODR_DC_2_1"/>
    <property type="match status" value="1"/>
</dbReference>
<dbReference type="EC" id="4.1.1.17" evidence="6"/>
<dbReference type="InterPro" id="IPR029066">
    <property type="entry name" value="PLP-binding_barrel"/>
</dbReference>
<keyword evidence="3" id="KW-0663">Pyridoxal phosphate</keyword>
<evidence type="ECO:0000313" key="10">
    <source>
        <dbReference type="Proteomes" id="UP001243757"/>
    </source>
</evidence>
<dbReference type="Pfam" id="PF02784">
    <property type="entry name" value="Orn_Arg_deC_N"/>
    <property type="match status" value="1"/>
</dbReference>
<dbReference type="SUPFAM" id="SSF51419">
    <property type="entry name" value="PLP-binding barrel"/>
    <property type="match status" value="1"/>
</dbReference>
<name>A0ABT7F5W5_9RHOB</name>
<evidence type="ECO:0000256" key="3">
    <source>
        <dbReference type="ARBA" id="ARBA00022898"/>
    </source>
</evidence>